<sequence length="415" mass="47070">MVSFSRSCLFALPLLGTLASLPGWAMTPEECAAFQQKSDEDQFKELTRAQDVFITSLRLDLHGDKFRKVMEEGSSTGKYLELSLEAFPDAVKKHYPQLIGEIPALEESQNAVESVAKCFMYGEINPSDPSVLRWRYYRLGKTDNPLVGYVRPDPEVVVNEGEKVPEIGYVTDGKNCRQGVCDFRYIKTEDVKQDAVRLVYRLKPVSMEAAPDVETPTSTDGKKWAKDTSVIKLTLRETKEWFGDPEIYFLVLYYKQGKFIRMDTVDIDWATEKGVNVGKTELLYWKGADQVRLVMKERDLNISFIKVLKFAFSAIKHAAGRSGVESEWLDVIASGVNALPKGSDIDDTDPGDITVRGELSKYHKATYMDDTKFWRRDVSKEGEIFIPMVRGTRMEVTSTLYSDVETFSHPVHDEP</sequence>
<dbReference type="KEGG" id="emp:EZMO1_3535"/>
<name>A0A142BFJ2_9GAMM</name>
<dbReference type="Proteomes" id="UP000071065">
    <property type="component" value="Chromosome"/>
</dbReference>
<protein>
    <recommendedName>
        <fullName evidence="4">Lipoprotein</fullName>
    </recommendedName>
</protein>
<accession>A0A142BFJ2</accession>
<evidence type="ECO:0000313" key="2">
    <source>
        <dbReference type="EMBL" id="AMO57518.1"/>
    </source>
</evidence>
<evidence type="ECO:0000256" key="1">
    <source>
        <dbReference type="SAM" id="SignalP"/>
    </source>
</evidence>
<organism evidence="2 3">
    <name type="scientific">Endozoicomonas montiporae CL-33</name>
    <dbReference type="NCBI Taxonomy" id="570277"/>
    <lineage>
        <taxon>Bacteria</taxon>
        <taxon>Pseudomonadati</taxon>
        <taxon>Pseudomonadota</taxon>
        <taxon>Gammaproteobacteria</taxon>
        <taxon>Oceanospirillales</taxon>
        <taxon>Endozoicomonadaceae</taxon>
        <taxon>Endozoicomonas</taxon>
    </lineage>
</organism>
<dbReference type="RefSeq" id="WP_034876620.1">
    <property type="nucleotide sequence ID" value="NZ_CP013251.1"/>
</dbReference>
<feature type="signal peptide" evidence="1">
    <location>
        <begin position="1"/>
        <end position="25"/>
    </location>
</feature>
<proteinExistence type="predicted"/>
<dbReference type="AlphaFoldDB" id="A0A142BFJ2"/>
<gene>
    <name evidence="2" type="ORF">EZMO1_3535</name>
</gene>
<evidence type="ECO:0008006" key="4">
    <source>
        <dbReference type="Google" id="ProtNLM"/>
    </source>
</evidence>
<evidence type="ECO:0000313" key="3">
    <source>
        <dbReference type="Proteomes" id="UP000071065"/>
    </source>
</evidence>
<keyword evidence="1" id="KW-0732">Signal</keyword>
<dbReference type="EMBL" id="CP013251">
    <property type="protein sequence ID" value="AMO57518.1"/>
    <property type="molecule type" value="Genomic_DNA"/>
</dbReference>
<reference evidence="2 3" key="1">
    <citation type="journal article" date="2016" name="Front. Microbiol.">
        <title>Genomic Insight into the Host-Endosymbiont Relationship of Endozoicomonas montiporae CL-33(T) with its Coral Host.</title>
        <authorList>
            <person name="Ding J.-Y."/>
            <person name="Shiu J.-H."/>
            <person name="Chen W.-M."/>
            <person name="Chiang Y.-R."/>
            <person name="Tang S.-L."/>
        </authorList>
    </citation>
    <scope>NUCLEOTIDE SEQUENCE [LARGE SCALE GENOMIC DNA]</scope>
    <source>
        <strain evidence="2 3">CL-33</strain>
    </source>
</reference>
<dbReference type="PATRIC" id="fig|570277.3.peg.3809"/>
<feature type="chain" id="PRO_5007493272" description="Lipoprotein" evidence="1">
    <location>
        <begin position="26"/>
        <end position="415"/>
    </location>
</feature>